<dbReference type="PANTHER" id="PTHR35567:SF1">
    <property type="entry name" value="CONSERVED FUNGAL PROTEIN (AFU_ORTHOLOGUE AFUA_1G14230)"/>
    <property type="match status" value="1"/>
</dbReference>
<name>A0A4R0RS93_9APHY</name>
<accession>A0A4R0RS93</accession>
<dbReference type="PANTHER" id="PTHR35567">
    <property type="entry name" value="MALATE DEHYDROGENASE (AFU_ORTHOLOGUE AFUA_2G13800)"/>
    <property type="match status" value="1"/>
</dbReference>
<gene>
    <name evidence="2" type="ORF">EIP91_002092</name>
</gene>
<evidence type="ECO:0000313" key="2">
    <source>
        <dbReference type="EMBL" id="TCD70716.1"/>
    </source>
</evidence>
<keyword evidence="1" id="KW-0732">Signal</keyword>
<reference evidence="2 3" key="1">
    <citation type="submission" date="2018-11" db="EMBL/GenBank/DDBJ databases">
        <title>Genome assembly of Steccherinum ochraceum LE-BIN_3174, the white-rot fungus of the Steccherinaceae family (The Residual Polyporoid clade, Polyporales, Basidiomycota).</title>
        <authorList>
            <person name="Fedorova T.V."/>
            <person name="Glazunova O.A."/>
            <person name="Landesman E.O."/>
            <person name="Moiseenko K.V."/>
            <person name="Psurtseva N.V."/>
            <person name="Savinova O.S."/>
            <person name="Shakhova N.V."/>
            <person name="Tyazhelova T.V."/>
            <person name="Vasina D.V."/>
        </authorList>
    </citation>
    <scope>NUCLEOTIDE SEQUENCE [LARGE SCALE GENOMIC DNA]</scope>
    <source>
        <strain evidence="2 3">LE-BIN_3174</strain>
    </source>
</reference>
<proteinExistence type="predicted"/>
<sequence>MFAPVLSLLFAASALAAPALKIAGCSVAHKQLTVPTGQTQLVVPSTTTPSFVGIGVGVQNYTCSAAGTFTNVGAVAELVDISCADSSKYASLTQSVFDLWQRAPESLTTQKLIQDLSPIDPIFKQPIILGQHFFVTNPITGSGISPKWDFTSASLQGHSDAFVVGAKVGDIVAPSNSGTNIDWLMLNAAQGNLASNVFRVETRGGQPPASCTPGSPDISVKYASQYWLFGGSFSH</sequence>
<dbReference type="InterPro" id="IPR021851">
    <property type="entry name" value="DUF3455"/>
</dbReference>
<dbReference type="Pfam" id="PF11937">
    <property type="entry name" value="DUF3455"/>
    <property type="match status" value="1"/>
</dbReference>
<evidence type="ECO:0000313" key="3">
    <source>
        <dbReference type="Proteomes" id="UP000292702"/>
    </source>
</evidence>
<evidence type="ECO:0008006" key="4">
    <source>
        <dbReference type="Google" id="ProtNLM"/>
    </source>
</evidence>
<dbReference type="EMBL" id="RWJN01000016">
    <property type="protein sequence ID" value="TCD70716.1"/>
    <property type="molecule type" value="Genomic_DNA"/>
</dbReference>
<dbReference type="AlphaFoldDB" id="A0A4R0RS93"/>
<feature type="chain" id="PRO_5020867283" description="Malate dehydrogenase" evidence="1">
    <location>
        <begin position="17"/>
        <end position="235"/>
    </location>
</feature>
<protein>
    <recommendedName>
        <fullName evidence="4">Malate dehydrogenase</fullName>
    </recommendedName>
</protein>
<evidence type="ECO:0000256" key="1">
    <source>
        <dbReference type="SAM" id="SignalP"/>
    </source>
</evidence>
<organism evidence="2 3">
    <name type="scientific">Steccherinum ochraceum</name>
    <dbReference type="NCBI Taxonomy" id="92696"/>
    <lineage>
        <taxon>Eukaryota</taxon>
        <taxon>Fungi</taxon>
        <taxon>Dikarya</taxon>
        <taxon>Basidiomycota</taxon>
        <taxon>Agaricomycotina</taxon>
        <taxon>Agaricomycetes</taxon>
        <taxon>Polyporales</taxon>
        <taxon>Steccherinaceae</taxon>
        <taxon>Steccherinum</taxon>
    </lineage>
</organism>
<dbReference type="Proteomes" id="UP000292702">
    <property type="component" value="Unassembled WGS sequence"/>
</dbReference>
<comment type="caution">
    <text evidence="2">The sequence shown here is derived from an EMBL/GenBank/DDBJ whole genome shotgun (WGS) entry which is preliminary data.</text>
</comment>
<dbReference type="OrthoDB" id="1859733at2759"/>
<feature type="signal peptide" evidence="1">
    <location>
        <begin position="1"/>
        <end position="16"/>
    </location>
</feature>
<keyword evidence="3" id="KW-1185">Reference proteome</keyword>